<protein>
    <submittedName>
        <fullName evidence="1">Uncharacterized protein</fullName>
    </submittedName>
</protein>
<organism evidence="1 2">
    <name type="scientific">Parazoarcus communis SWub3 = DSM 12120</name>
    <dbReference type="NCBI Taxonomy" id="1121029"/>
    <lineage>
        <taxon>Bacteria</taxon>
        <taxon>Pseudomonadati</taxon>
        <taxon>Pseudomonadota</taxon>
        <taxon>Betaproteobacteria</taxon>
        <taxon>Rhodocyclales</taxon>
        <taxon>Zoogloeaceae</taxon>
        <taxon>Parazoarcus</taxon>
    </lineage>
</organism>
<keyword evidence="2" id="KW-1185">Reference proteome</keyword>
<name>A0A323UPV9_9RHOO</name>
<gene>
    <name evidence="1" type="ORF">DNK49_21795</name>
</gene>
<dbReference type="Proteomes" id="UP000248259">
    <property type="component" value="Unassembled WGS sequence"/>
</dbReference>
<sequence length="118" mass="13161">MIVSQYQMSKRPPYMASGFVTSVARSPYALSELPPHVASVVHSESQLQLLYYRVVVELDEQVLAVEGKRLSFKAGMVLEADIVQDTRRLYEWALEPIHTVAGKFHRGSGIPSPEESDG</sequence>
<dbReference type="RefSeq" id="WP_133255143.1">
    <property type="nucleotide sequence ID" value="NZ_QKOE01000031.1"/>
</dbReference>
<reference evidence="1 2" key="1">
    <citation type="submission" date="2018-06" db="EMBL/GenBank/DDBJ databases">
        <title>Azoarcus communis strain SWub3 genome.</title>
        <authorList>
            <person name="Zorraquino Salvo V."/>
            <person name="Toubiana D."/>
            <person name="Blumwald E."/>
        </authorList>
    </citation>
    <scope>NUCLEOTIDE SEQUENCE [LARGE SCALE GENOMIC DNA]</scope>
    <source>
        <strain evidence="1 2">SWub3</strain>
    </source>
</reference>
<accession>A0A323UPV9</accession>
<evidence type="ECO:0000313" key="1">
    <source>
        <dbReference type="EMBL" id="PZA14459.1"/>
    </source>
</evidence>
<dbReference type="EMBL" id="QKOE01000031">
    <property type="protein sequence ID" value="PZA14459.1"/>
    <property type="molecule type" value="Genomic_DNA"/>
</dbReference>
<comment type="caution">
    <text evidence="1">The sequence shown here is derived from an EMBL/GenBank/DDBJ whole genome shotgun (WGS) entry which is preliminary data.</text>
</comment>
<proteinExistence type="predicted"/>
<dbReference type="OrthoDB" id="9775513at2"/>
<evidence type="ECO:0000313" key="2">
    <source>
        <dbReference type="Proteomes" id="UP000248259"/>
    </source>
</evidence>
<dbReference type="AlphaFoldDB" id="A0A323UPV9"/>